<keyword evidence="4" id="KW-1185">Reference proteome</keyword>
<feature type="domain" description="GP-PDE" evidence="2">
    <location>
        <begin position="55"/>
        <end position="307"/>
    </location>
</feature>
<comment type="caution">
    <text evidence="3">The sequence shown here is derived from an EMBL/GenBank/DDBJ whole genome shotgun (WGS) entry which is preliminary data.</text>
</comment>
<gene>
    <name evidence="3" type="ORF">Sdagh_66610</name>
</gene>
<dbReference type="PANTHER" id="PTHR46211">
    <property type="entry name" value="GLYCEROPHOSPHORYL DIESTER PHOSPHODIESTERASE"/>
    <property type="match status" value="1"/>
</dbReference>
<evidence type="ECO:0000256" key="1">
    <source>
        <dbReference type="SAM" id="SignalP"/>
    </source>
</evidence>
<evidence type="ECO:0000313" key="4">
    <source>
        <dbReference type="Proteomes" id="UP001052655"/>
    </source>
</evidence>
<evidence type="ECO:0000259" key="2">
    <source>
        <dbReference type="PROSITE" id="PS51704"/>
    </source>
</evidence>
<dbReference type="InterPro" id="IPR030395">
    <property type="entry name" value="GP_PDE_dom"/>
</dbReference>
<accession>A0ABQ3QCB1</accession>
<dbReference type="InterPro" id="IPR017946">
    <property type="entry name" value="PLC-like_Pdiesterase_TIM-brl"/>
</dbReference>
<sequence length="432" mass="45634">MRVRPHPALLPAVAALSAAVLVAGTTGTAPGTAAPLRGTAAVGRAAGLGGDHRDVPVVAHRGAPRDAPEETFASYRTALAQGADVLEGDVQLTADGEPVLLHDDTPARTTDVAEVFPDRADARVGAFTLAEIGRLDAGSWHREDFAGARVPTVEELLRLNRGRAGLTLELKSPAHSPGVAGKLAALLGRYGYDDAARTRSGAWKIMVHSRDEDALREFASVLPEVPLVYLTGGAMLPDAELRDLAAWTEGVFADPRLTTASDVRRAHDAGLVVYNDPVDSPEQLDMALDQGYDHLVSNLTGTAVRVRDGRGPAPREPGVVVDHVIENPAGDDVQPEHGEHVTLRNTTGRPIDVGGHYLRDGAGNLRLFIGEGYVIQPGSLLDVYVGGGTDSPTAYYNGYGSGMLNNTGGDTVVYYDERHRIADVYSYIAPSG</sequence>
<reference evidence="3" key="1">
    <citation type="submission" date="2024-05" db="EMBL/GenBank/DDBJ databases">
        <title>Whole genome shotgun sequence of Streptomyces daghestanicus NBRC 12762.</title>
        <authorList>
            <person name="Komaki H."/>
            <person name="Tamura T."/>
        </authorList>
    </citation>
    <scope>NUCLEOTIDE SEQUENCE</scope>
    <source>
        <strain evidence="3">NBRC 12762</strain>
    </source>
</reference>
<dbReference type="PANTHER" id="PTHR46211:SF14">
    <property type="entry name" value="GLYCEROPHOSPHODIESTER PHOSPHODIESTERASE"/>
    <property type="match status" value="1"/>
</dbReference>
<protein>
    <recommendedName>
        <fullName evidence="2">GP-PDE domain-containing protein</fullName>
    </recommendedName>
</protein>
<dbReference type="Proteomes" id="UP001052655">
    <property type="component" value="Unassembled WGS sequence"/>
</dbReference>
<dbReference type="EMBL" id="BNDX01000018">
    <property type="protein sequence ID" value="GHI34931.1"/>
    <property type="molecule type" value="Genomic_DNA"/>
</dbReference>
<dbReference type="PROSITE" id="PS50007">
    <property type="entry name" value="PIPLC_X_DOMAIN"/>
    <property type="match status" value="1"/>
</dbReference>
<dbReference type="InterPro" id="IPR036415">
    <property type="entry name" value="Lamin_tail_dom_sf"/>
</dbReference>
<dbReference type="Pfam" id="PF03009">
    <property type="entry name" value="GDPD"/>
    <property type="match status" value="1"/>
</dbReference>
<dbReference type="SUPFAM" id="SSF74853">
    <property type="entry name" value="Lamin A/C globular tail domain"/>
    <property type="match status" value="1"/>
</dbReference>
<dbReference type="Gene3D" id="2.60.40.1260">
    <property type="entry name" value="Lamin Tail domain"/>
    <property type="match status" value="1"/>
</dbReference>
<feature type="signal peptide" evidence="1">
    <location>
        <begin position="1"/>
        <end position="23"/>
    </location>
</feature>
<dbReference type="InterPro" id="IPR001322">
    <property type="entry name" value="Lamin_tail_dom"/>
</dbReference>
<evidence type="ECO:0000313" key="3">
    <source>
        <dbReference type="EMBL" id="GHI34931.1"/>
    </source>
</evidence>
<proteinExistence type="predicted"/>
<keyword evidence="1" id="KW-0732">Signal</keyword>
<dbReference type="Gene3D" id="3.20.20.190">
    <property type="entry name" value="Phosphatidylinositol (PI) phosphodiesterase"/>
    <property type="match status" value="1"/>
</dbReference>
<dbReference type="RefSeq" id="WP_190078069.1">
    <property type="nucleotide sequence ID" value="NZ_BMTC01000026.1"/>
</dbReference>
<dbReference type="PROSITE" id="PS51704">
    <property type="entry name" value="GP_PDE"/>
    <property type="match status" value="1"/>
</dbReference>
<feature type="chain" id="PRO_5046070272" description="GP-PDE domain-containing protein" evidence="1">
    <location>
        <begin position="24"/>
        <end position="432"/>
    </location>
</feature>
<organism evidence="3 4">
    <name type="scientific">Streptomyces daghestanicus</name>
    <dbReference type="NCBI Taxonomy" id="66885"/>
    <lineage>
        <taxon>Bacteria</taxon>
        <taxon>Bacillati</taxon>
        <taxon>Actinomycetota</taxon>
        <taxon>Actinomycetes</taxon>
        <taxon>Kitasatosporales</taxon>
        <taxon>Streptomycetaceae</taxon>
        <taxon>Streptomyces</taxon>
    </lineage>
</organism>
<name>A0ABQ3QCB1_9ACTN</name>
<dbReference type="SUPFAM" id="SSF51695">
    <property type="entry name" value="PLC-like phosphodiesterases"/>
    <property type="match status" value="1"/>
</dbReference>
<dbReference type="Pfam" id="PF00932">
    <property type="entry name" value="LTD"/>
    <property type="match status" value="1"/>
</dbReference>